<dbReference type="EMBL" id="JBBPBN010000014">
    <property type="protein sequence ID" value="KAK9024903.1"/>
    <property type="molecule type" value="Genomic_DNA"/>
</dbReference>
<organism evidence="1 2">
    <name type="scientific">Hibiscus sabdariffa</name>
    <name type="common">roselle</name>
    <dbReference type="NCBI Taxonomy" id="183260"/>
    <lineage>
        <taxon>Eukaryota</taxon>
        <taxon>Viridiplantae</taxon>
        <taxon>Streptophyta</taxon>
        <taxon>Embryophyta</taxon>
        <taxon>Tracheophyta</taxon>
        <taxon>Spermatophyta</taxon>
        <taxon>Magnoliopsida</taxon>
        <taxon>eudicotyledons</taxon>
        <taxon>Gunneridae</taxon>
        <taxon>Pentapetalae</taxon>
        <taxon>rosids</taxon>
        <taxon>malvids</taxon>
        <taxon>Malvales</taxon>
        <taxon>Malvaceae</taxon>
        <taxon>Malvoideae</taxon>
        <taxon>Hibiscus</taxon>
    </lineage>
</organism>
<comment type="caution">
    <text evidence="1">The sequence shown here is derived from an EMBL/GenBank/DDBJ whole genome shotgun (WGS) entry which is preliminary data.</text>
</comment>
<evidence type="ECO:0000313" key="2">
    <source>
        <dbReference type="Proteomes" id="UP001396334"/>
    </source>
</evidence>
<dbReference type="Proteomes" id="UP001396334">
    <property type="component" value="Unassembled WGS sequence"/>
</dbReference>
<reference evidence="1 2" key="1">
    <citation type="journal article" date="2024" name="G3 (Bethesda)">
        <title>Genome assembly of Hibiscus sabdariffa L. provides insights into metabolisms of medicinal natural products.</title>
        <authorList>
            <person name="Kim T."/>
        </authorList>
    </citation>
    <scope>NUCLEOTIDE SEQUENCE [LARGE SCALE GENOMIC DNA]</scope>
    <source>
        <strain evidence="1">TK-2024</strain>
        <tissue evidence="1">Old leaves</tissue>
    </source>
</reference>
<proteinExistence type="predicted"/>
<gene>
    <name evidence="1" type="ORF">V6N11_064809</name>
</gene>
<accession>A0ABR2SHZ5</accession>
<protein>
    <submittedName>
        <fullName evidence="1">Uncharacterized protein</fullName>
    </submittedName>
</protein>
<evidence type="ECO:0000313" key="1">
    <source>
        <dbReference type="EMBL" id="KAK9024903.1"/>
    </source>
</evidence>
<name>A0ABR2SHZ5_9ROSI</name>
<sequence length="113" mass="12844">MITFSSFMTKFPCCGPSFYEGNNTNLSHYNHDAIPSKIFEMAISLASFKINLFSFIPNEQVCEMAKKELTFVIALLLLVSILCSSIKFRWSCEPASASASAWRMESETRRRLL</sequence>
<keyword evidence="2" id="KW-1185">Reference proteome</keyword>